<keyword evidence="1" id="KW-0732">Signal</keyword>
<dbReference type="RefSeq" id="XP_005792960.1">
    <property type="nucleotide sequence ID" value="XM_005792903.1"/>
</dbReference>
<dbReference type="GeneID" id="17270583"/>
<dbReference type="HOGENOM" id="CLU_1663962_0_0_1"/>
<dbReference type="GeneID" id="17285802"/>
<dbReference type="EnsemblProtists" id="EOD40531">
    <property type="protein sequence ID" value="EOD40531"/>
    <property type="gene ID" value="EMIHUDRAFT_222628"/>
</dbReference>
<feature type="chain" id="PRO_5044053699" description="N-acetyltransferase domain-containing protein" evidence="1">
    <location>
        <begin position="21"/>
        <end position="159"/>
    </location>
</feature>
<evidence type="ECO:0000256" key="1">
    <source>
        <dbReference type="SAM" id="SignalP"/>
    </source>
</evidence>
<dbReference type="KEGG" id="ehx:EMIHUDRAFT_222628"/>
<sequence length="159" mass="17267">MRSHSMRLIVLLAATSPAVSVLAPTKSACDVLRSQLRGRETASCALGATQVSVRVLDIVSPLQVPHGKKVPCLTLTNIHVERAARRKGHARKTLHALRTVAAGSGRALLVENVVSQKMHALVRDLGGQPLFGCRAGAKGCTYWLPDESRRTWKEMTVER</sequence>
<dbReference type="RefSeq" id="XP_005777467.1">
    <property type="nucleotide sequence ID" value="XM_005777410.1"/>
</dbReference>
<dbReference type="EnsemblProtists" id="EOD25038">
    <property type="protein sequence ID" value="EOD25038"/>
    <property type="gene ID" value="EMIHUDRAFT_237996"/>
</dbReference>
<organism evidence="2 3">
    <name type="scientific">Emiliania huxleyi (strain CCMP1516)</name>
    <dbReference type="NCBI Taxonomy" id="280463"/>
    <lineage>
        <taxon>Eukaryota</taxon>
        <taxon>Haptista</taxon>
        <taxon>Haptophyta</taxon>
        <taxon>Prymnesiophyceae</taxon>
        <taxon>Isochrysidales</taxon>
        <taxon>Noelaerhabdaceae</taxon>
        <taxon>Emiliania</taxon>
    </lineage>
</organism>
<protein>
    <recommendedName>
        <fullName evidence="4">N-acetyltransferase domain-containing protein</fullName>
    </recommendedName>
</protein>
<reference evidence="3" key="1">
    <citation type="journal article" date="2013" name="Nature">
        <title>Pan genome of the phytoplankton Emiliania underpins its global distribution.</title>
        <authorList>
            <person name="Read B.A."/>
            <person name="Kegel J."/>
            <person name="Klute M.J."/>
            <person name="Kuo A."/>
            <person name="Lefebvre S.C."/>
            <person name="Maumus F."/>
            <person name="Mayer C."/>
            <person name="Miller J."/>
            <person name="Monier A."/>
            <person name="Salamov A."/>
            <person name="Young J."/>
            <person name="Aguilar M."/>
            <person name="Claverie J.M."/>
            <person name="Frickenhaus S."/>
            <person name="Gonzalez K."/>
            <person name="Herman E.K."/>
            <person name="Lin Y.C."/>
            <person name="Napier J."/>
            <person name="Ogata H."/>
            <person name="Sarno A.F."/>
            <person name="Shmutz J."/>
            <person name="Schroeder D."/>
            <person name="de Vargas C."/>
            <person name="Verret F."/>
            <person name="von Dassow P."/>
            <person name="Valentin K."/>
            <person name="Van de Peer Y."/>
            <person name="Wheeler G."/>
            <person name="Dacks J.B."/>
            <person name="Delwiche C.F."/>
            <person name="Dyhrman S.T."/>
            <person name="Glockner G."/>
            <person name="John U."/>
            <person name="Richards T."/>
            <person name="Worden A.Z."/>
            <person name="Zhang X."/>
            <person name="Grigoriev I.V."/>
            <person name="Allen A.E."/>
            <person name="Bidle K."/>
            <person name="Borodovsky M."/>
            <person name="Bowler C."/>
            <person name="Brownlee C."/>
            <person name="Cock J.M."/>
            <person name="Elias M."/>
            <person name="Gladyshev V.N."/>
            <person name="Groth M."/>
            <person name="Guda C."/>
            <person name="Hadaegh A."/>
            <person name="Iglesias-Rodriguez M.D."/>
            <person name="Jenkins J."/>
            <person name="Jones B.M."/>
            <person name="Lawson T."/>
            <person name="Leese F."/>
            <person name="Lindquist E."/>
            <person name="Lobanov A."/>
            <person name="Lomsadze A."/>
            <person name="Malik S.B."/>
            <person name="Marsh M.E."/>
            <person name="Mackinder L."/>
            <person name="Mock T."/>
            <person name="Mueller-Roeber B."/>
            <person name="Pagarete A."/>
            <person name="Parker M."/>
            <person name="Probert I."/>
            <person name="Quesneville H."/>
            <person name="Raines C."/>
            <person name="Rensing S.A."/>
            <person name="Riano-Pachon D.M."/>
            <person name="Richier S."/>
            <person name="Rokitta S."/>
            <person name="Shiraiwa Y."/>
            <person name="Soanes D.M."/>
            <person name="van der Giezen M."/>
            <person name="Wahlund T.M."/>
            <person name="Williams B."/>
            <person name="Wilson W."/>
            <person name="Wolfe G."/>
            <person name="Wurch L.L."/>
        </authorList>
    </citation>
    <scope>NUCLEOTIDE SEQUENCE</scope>
</reference>
<keyword evidence="3" id="KW-1185">Reference proteome</keyword>
<dbReference type="AlphaFoldDB" id="A0A0D3KXP6"/>
<name>A0A0D3KXP6_EMIH1</name>
<reference evidence="2" key="2">
    <citation type="submission" date="2024-10" db="UniProtKB">
        <authorList>
            <consortium name="EnsemblProtists"/>
        </authorList>
    </citation>
    <scope>IDENTIFICATION</scope>
</reference>
<evidence type="ECO:0000313" key="2">
    <source>
        <dbReference type="EnsemblProtists" id="EOD40531"/>
    </source>
</evidence>
<dbReference type="KEGG" id="ehx:EMIHUDRAFT_237996"/>
<feature type="signal peptide" evidence="1">
    <location>
        <begin position="1"/>
        <end position="20"/>
    </location>
</feature>
<proteinExistence type="predicted"/>
<evidence type="ECO:0000313" key="3">
    <source>
        <dbReference type="Proteomes" id="UP000013827"/>
    </source>
</evidence>
<dbReference type="Proteomes" id="UP000013827">
    <property type="component" value="Unassembled WGS sequence"/>
</dbReference>
<accession>A0A0D3KXP6</accession>
<dbReference type="PaxDb" id="2903-EOD25038"/>
<evidence type="ECO:0008006" key="4">
    <source>
        <dbReference type="Google" id="ProtNLM"/>
    </source>
</evidence>